<dbReference type="OrthoDB" id="2689557at2759"/>
<comment type="similarity">
    <text evidence="1">Belongs to the carnitine/choline acetyltransferase family.</text>
</comment>
<dbReference type="PANTHER" id="PTHR22589">
    <property type="entry name" value="CARNITINE O-ACYLTRANSFERASE"/>
    <property type="match status" value="1"/>
</dbReference>
<reference evidence="3" key="1">
    <citation type="submission" date="2021-03" db="EMBL/GenBank/DDBJ databases">
        <title>Evolutionary innovations through gain and loss of genes in the ectomycorrhizal Boletales.</title>
        <authorList>
            <person name="Wu G."/>
            <person name="Miyauchi S."/>
            <person name="Morin E."/>
            <person name="Yang Z.-L."/>
            <person name="Xu J."/>
            <person name="Martin F.M."/>
        </authorList>
    </citation>
    <scope>NUCLEOTIDE SEQUENCE</scope>
    <source>
        <strain evidence="3">BR01</strain>
    </source>
</reference>
<evidence type="ECO:0000259" key="2">
    <source>
        <dbReference type="Pfam" id="PF00755"/>
    </source>
</evidence>
<sequence length="283" mass="31411">MVIQAAYFGLYGRTKCTYEPAMTKAFLHGWTEAIRTVQPESVEFTKTFFSEASNEERIIALRRACERQTKQCSQGLGQDRSVSEGRRWTSYAHTRTGHIYALYCLYQRQLSGNLDPLPDDPVPNAAATTQAATSILSTSNCGNPALRLFGFGPIAADGYGIGYIIKENGISIVASSRRLQTRRYLATLQSYLLDIQRILVQLYLSADERPAPFVDHSGILRDFKTRRPINGSGSDDGASDGYEDTMTGYSFFDSGDVELLLGGRKKSPYADIGTSYSTNWRLS</sequence>
<organism evidence="3 4">
    <name type="scientific">Boletus reticuloceps</name>
    <dbReference type="NCBI Taxonomy" id="495285"/>
    <lineage>
        <taxon>Eukaryota</taxon>
        <taxon>Fungi</taxon>
        <taxon>Dikarya</taxon>
        <taxon>Basidiomycota</taxon>
        <taxon>Agaricomycotina</taxon>
        <taxon>Agaricomycetes</taxon>
        <taxon>Agaricomycetidae</taxon>
        <taxon>Boletales</taxon>
        <taxon>Boletineae</taxon>
        <taxon>Boletaceae</taxon>
        <taxon>Boletoideae</taxon>
        <taxon>Boletus</taxon>
    </lineage>
</organism>
<dbReference type="SUPFAM" id="SSF52777">
    <property type="entry name" value="CoA-dependent acyltransferases"/>
    <property type="match status" value="1"/>
</dbReference>
<dbReference type="Proteomes" id="UP000683000">
    <property type="component" value="Unassembled WGS sequence"/>
</dbReference>
<dbReference type="GO" id="GO:0005739">
    <property type="term" value="C:mitochondrion"/>
    <property type="evidence" value="ECO:0007669"/>
    <property type="project" value="TreeGrafter"/>
</dbReference>
<evidence type="ECO:0000256" key="1">
    <source>
        <dbReference type="ARBA" id="ARBA00005232"/>
    </source>
</evidence>
<dbReference type="GO" id="GO:0009437">
    <property type="term" value="P:carnitine metabolic process"/>
    <property type="evidence" value="ECO:0007669"/>
    <property type="project" value="TreeGrafter"/>
</dbReference>
<accession>A0A8I3A4P3</accession>
<dbReference type="InterPro" id="IPR039551">
    <property type="entry name" value="Cho/carn_acyl_trans"/>
</dbReference>
<dbReference type="InterPro" id="IPR000542">
    <property type="entry name" value="Carn_acyl_trans"/>
</dbReference>
<evidence type="ECO:0000313" key="3">
    <source>
        <dbReference type="EMBL" id="KAG6370996.1"/>
    </source>
</evidence>
<name>A0A8I3A4P3_9AGAM</name>
<feature type="domain" description="Choline/carnitine acyltransferase" evidence="2">
    <location>
        <begin position="1"/>
        <end position="189"/>
    </location>
</feature>
<dbReference type="Gene3D" id="3.30.559.10">
    <property type="entry name" value="Chloramphenicol acetyltransferase-like domain"/>
    <property type="match status" value="1"/>
</dbReference>
<dbReference type="GO" id="GO:0004092">
    <property type="term" value="F:carnitine O-acetyltransferase activity"/>
    <property type="evidence" value="ECO:0007669"/>
    <property type="project" value="TreeGrafter"/>
</dbReference>
<evidence type="ECO:0000313" key="4">
    <source>
        <dbReference type="Proteomes" id="UP000683000"/>
    </source>
</evidence>
<protein>
    <recommendedName>
        <fullName evidence="2">Choline/carnitine acyltransferase domain-containing protein</fullName>
    </recommendedName>
</protein>
<dbReference type="AlphaFoldDB" id="A0A8I3A4P3"/>
<dbReference type="EMBL" id="JAGFBS010000041">
    <property type="protein sequence ID" value="KAG6370996.1"/>
    <property type="molecule type" value="Genomic_DNA"/>
</dbReference>
<keyword evidence="4" id="KW-1185">Reference proteome</keyword>
<dbReference type="InterPro" id="IPR023213">
    <property type="entry name" value="CAT-like_dom_sf"/>
</dbReference>
<proteinExistence type="inferred from homology"/>
<comment type="caution">
    <text evidence="3">The sequence shown here is derived from an EMBL/GenBank/DDBJ whole genome shotgun (WGS) entry which is preliminary data.</text>
</comment>
<gene>
    <name evidence="3" type="ORF">JVT61DRAFT_10712</name>
</gene>
<dbReference type="Pfam" id="PF00755">
    <property type="entry name" value="Carn_acyltransf"/>
    <property type="match status" value="1"/>
</dbReference>
<dbReference type="PANTHER" id="PTHR22589:SF29">
    <property type="entry name" value="MITOCHONDRIAL CARNITINE O-ACETYLTRANSFERASE-RELATED"/>
    <property type="match status" value="1"/>
</dbReference>